<dbReference type="RefSeq" id="WP_038334819.1">
    <property type="nucleotide sequence ID" value="NZ_CP040908.1"/>
</dbReference>
<dbReference type="Proteomes" id="UP001173578">
    <property type="component" value="Unassembled WGS sequence"/>
</dbReference>
<evidence type="ECO:0000313" key="1">
    <source>
        <dbReference type="EMBL" id="MDM1552333.1"/>
    </source>
</evidence>
<dbReference type="KEGG" id="efal:FH779_00425"/>
<sequence>MMKAELIEKEEVRNYKFLDAPKDEVTVEANKLNGAVRLGNEFKSKAYITFQTDQGPKKIETTVWSVTDKFLQIKNGVLIPLKSLIDIQY</sequence>
<evidence type="ECO:0000313" key="5">
    <source>
        <dbReference type="Proteomes" id="UP000510643"/>
    </source>
</evidence>
<reference evidence="1" key="3">
    <citation type="submission" date="2020-06" db="EMBL/GenBank/DDBJ databases">
        <authorList>
            <person name="Dong N."/>
        </authorList>
    </citation>
    <scope>NUCLEOTIDE SEQUENCE</scope>
    <source>
        <strain evidence="1">210</strain>
    </source>
</reference>
<protein>
    <submittedName>
        <fullName evidence="3">Uncharacterized protein</fullName>
    </submittedName>
</protein>
<dbReference type="OrthoDB" id="982075at2"/>
<proteinExistence type="predicted"/>
<gene>
    <name evidence="3" type="ORF">EGI89_14155</name>
    <name evidence="2" type="ORF">FH779_00425</name>
    <name evidence="1" type="ORF">HX095_14045</name>
</gene>
<evidence type="ECO:0000313" key="4">
    <source>
        <dbReference type="Proteomes" id="UP000267844"/>
    </source>
</evidence>
<evidence type="ECO:0000313" key="2">
    <source>
        <dbReference type="EMBL" id="QLL56651.1"/>
    </source>
</evidence>
<dbReference type="EMBL" id="JACALR010000006">
    <property type="protein sequence ID" value="MDM1552333.1"/>
    <property type="molecule type" value="Genomic_DNA"/>
</dbReference>
<dbReference type="GeneID" id="78399886"/>
<dbReference type="Proteomes" id="UP000510643">
    <property type="component" value="Chromosome"/>
</dbReference>
<reference evidence="1" key="4">
    <citation type="journal article" date="2022" name="Sci. Total Environ.">
        <title>Prevalence, transmission, and molecular epidemiology of tet(X)-positive bacteria among humans, animals, and environmental niches in China: An epidemiological, and genomic-based study.</title>
        <authorList>
            <person name="Dong N."/>
            <person name="Zeng Y."/>
            <person name="Cai C."/>
            <person name="Sun C."/>
            <person name="Lu J."/>
            <person name="Liu C."/>
            <person name="Zhou H."/>
            <person name="Sun Q."/>
            <person name="Shu L."/>
            <person name="Wang H."/>
            <person name="Wang Y."/>
            <person name="Wang S."/>
            <person name="Wu C."/>
            <person name="Chan E.W."/>
            <person name="Chen G."/>
            <person name="Shen Z."/>
            <person name="Chen S."/>
            <person name="Zhang R."/>
        </authorList>
    </citation>
    <scope>NUCLEOTIDE SEQUENCE</scope>
    <source>
        <strain evidence="1">210</strain>
    </source>
</reference>
<accession>A0A427BG98</accession>
<dbReference type="AlphaFoldDB" id="A0A427BG98"/>
<reference evidence="3 4" key="1">
    <citation type="submission" date="2018-10" db="EMBL/GenBank/DDBJ databases">
        <title>Transmission dynamics of multidrug resistant bacteria on intensive care unit surfaces.</title>
        <authorList>
            <person name="D'Souza A.W."/>
            <person name="Potter R.F."/>
            <person name="Wallace M."/>
            <person name="Shupe A."/>
            <person name="Patel S."/>
            <person name="Sun S."/>
            <person name="Gul D."/>
            <person name="Kwon J.H."/>
            <person name="Andleeb S."/>
            <person name="Burnham C.-A.D."/>
            <person name="Dantas G."/>
        </authorList>
    </citation>
    <scope>NUCLEOTIDE SEQUENCE [LARGE SCALE GENOMIC DNA]</scope>
    <source>
        <strain evidence="3 4">WF_348</strain>
    </source>
</reference>
<keyword evidence="5" id="KW-1185">Reference proteome</keyword>
<dbReference type="EMBL" id="RHPO01000047">
    <property type="protein sequence ID" value="RRT87964.1"/>
    <property type="molecule type" value="Genomic_DNA"/>
</dbReference>
<dbReference type="Proteomes" id="UP000267844">
    <property type="component" value="Unassembled WGS sequence"/>
</dbReference>
<dbReference type="EMBL" id="CP040908">
    <property type="protein sequence ID" value="QLL56651.1"/>
    <property type="molecule type" value="Genomic_DNA"/>
</dbReference>
<organism evidence="3 4">
    <name type="scientific">Empedobacter falsenii</name>
    <dbReference type="NCBI Taxonomy" id="343874"/>
    <lineage>
        <taxon>Bacteria</taxon>
        <taxon>Pseudomonadati</taxon>
        <taxon>Bacteroidota</taxon>
        <taxon>Flavobacteriia</taxon>
        <taxon>Flavobacteriales</taxon>
        <taxon>Weeksellaceae</taxon>
        <taxon>Empedobacter</taxon>
    </lineage>
</organism>
<reference evidence="2 5" key="2">
    <citation type="submission" date="2019-06" db="EMBL/GenBank/DDBJ databases">
        <title>Emergence of pandrug resistant Empedobacter falsenii in China.</title>
        <authorList>
            <person name="Dong N."/>
            <person name="Chen S."/>
            <person name="Zhang R."/>
        </authorList>
    </citation>
    <scope>NUCLEOTIDE SEQUENCE [LARGE SCALE GENOMIC DNA]</scope>
    <source>
        <strain evidence="2 5">1681-1</strain>
    </source>
</reference>
<evidence type="ECO:0000313" key="3">
    <source>
        <dbReference type="EMBL" id="RRT87964.1"/>
    </source>
</evidence>
<name>A0A427BG98_9FLAO</name>